<dbReference type="GO" id="GO:0005737">
    <property type="term" value="C:cytoplasm"/>
    <property type="evidence" value="ECO:0007669"/>
    <property type="project" value="TreeGrafter"/>
</dbReference>
<gene>
    <name evidence="3" type="ORF">SAMN05444406_104132</name>
</gene>
<dbReference type="GO" id="GO:0006043">
    <property type="term" value="P:glucosamine catabolic process"/>
    <property type="evidence" value="ECO:0007669"/>
    <property type="project" value="TreeGrafter"/>
</dbReference>
<dbReference type="PANTHER" id="PTHR11280">
    <property type="entry name" value="GLUCOSAMINE-6-PHOSPHATE ISOMERASE"/>
    <property type="match status" value="1"/>
</dbReference>
<dbReference type="SUPFAM" id="SSF100950">
    <property type="entry name" value="NagB/RpiA/CoA transferase-like"/>
    <property type="match status" value="1"/>
</dbReference>
<keyword evidence="1" id="KW-0119">Carbohydrate metabolism</keyword>
<reference evidence="3 4" key="1">
    <citation type="submission" date="2016-10" db="EMBL/GenBank/DDBJ databases">
        <authorList>
            <person name="de Groot N.N."/>
        </authorList>
    </citation>
    <scope>NUCLEOTIDE SEQUENCE [LARGE SCALE GENOMIC DNA]</scope>
    <source>
        <strain evidence="3 4">DSM 20678</strain>
    </source>
</reference>
<organism evidence="3 4">
    <name type="scientific">Caldicoprobacter faecalis</name>
    <dbReference type="NCBI Taxonomy" id="937334"/>
    <lineage>
        <taxon>Bacteria</taxon>
        <taxon>Bacillati</taxon>
        <taxon>Bacillota</taxon>
        <taxon>Clostridia</taxon>
        <taxon>Caldicoprobacterales</taxon>
        <taxon>Caldicoprobacteraceae</taxon>
        <taxon>Caldicoprobacter</taxon>
    </lineage>
</organism>
<dbReference type="PANTHER" id="PTHR11280:SF6">
    <property type="entry name" value="GLUCOSAMINE-6-PHOSPHATE ISOMERASE NAGB"/>
    <property type="match status" value="1"/>
</dbReference>
<dbReference type="Pfam" id="PF01182">
    <property type="entry name" value="Glucosamine_iso"/>
    <property type="match status" value="1"/>
</dbReference>
<dbReference type="Proteomes" id="UP000198577">
    <property type="component" value="Unassembled WGS sequence"/>
</dbReference>
<accession>A0A1I5TIA7</accession>
<protein>
    <submittedName>
        <fullName evidence="3">Glucosamine-6-phosphate deaminase</fullName>
    </submittedName>
</protein>
<dbReference type="GO" id="GO:0042802">
    <property type="term" value="F:identical protein binding"/>
    <property type="evidence" value="ECO:0007669"/>
    <property type="project" value="TreeGrafter"/>
</dbReference>
<dbReference type="GO" id="GO:0019262">
    <property type="term" value="P:N-acetylneuraminate catabolic process"/>
    <property type="evidence" value="ECO:0007669"/>
    <property type="project" value="TreeGrafter"/>
</dbReference>
<dbReference type="EMBL" id="FOXR01000004">
    <property type="protein sequence ID" value="SFP82601.1"/>
    <property type="molecule type" value="Genomic_DNA"/>
</dbReference>
<dbReference type="Gene3D" id="3.40.50.1360">
    <property type="match status" value="1"/>
</dbReference>
<dbReference type="GO" id="GO:0006046">
    <property type="term" value="P:N-acetylglucosamine catabolic process"/>
    <property type="evidence" value="ECO:0007669"/>
    <property type="project" value="TreeGrafter"/>
</dbReference>
<feature type="domain" description="Glucosamine/galactosamine-6-phosphate isomerase" evidence="2">
    <location>
        <begin position="20"/>
        <end position="243"/>
    </location>
</feature>
<sequence length="260" mass="29272">MKSCCIEKQFDKLKVQVYENRDEMGRAAASSVAARLRELLGSKEEVRVVFASAPSQSDFLKYLVQEQGIDWSRVTAFHLDEYVGASLEDNYSFARFIKDHVVDKVHPGRVFYLNGKNSDIEAECQRYAQLLAEKPIDIVCLGIGENGHIAFNEPHEADFDDPKLVKSVTLDEKCRTQQFHDFKFASMDDVPRYAITMTVPAIMAAEYIYCIVPTERKAEAVKSALTGPITEKCPASVLRTHDRAVLFLDRDAAKLVEGLV</sequence>
<dbReference type="InterPro" id="IPR004547">
    <property type="entry name" value="Glucosamine6P_isomerase"/>
</dbReference>
<dbReference type="RefSeq" id="WP_025747231.1">
    <property type="nucleotide sequence ID" value="NZ_FOXR01000004.1"/>
</dbReference>
<proteinExistence type="predicted"/>
<dbReference type="CDD" id="cd01399">
    <property type="entry name" value="GlcN6P_deaminase"/>
    <property type="match status" value="1"/>
</dbReference>
<evidence type="ECO:0000313" key="4">
    <source>
        <dbReference type="Proteomes" id="UP000198577"/>
    </source>
</evidence>
<evidence type="ECO:0000313" key="3">
    <source>
        <dbReference type="EMBL" id="SFP82601.1"/>
    </source>
</evidence>
<dbReference type="InterPro" id="IPR037171">
    <property type="entry name" value="NagB/RpiA_transferase-like"/>
</dbReference>
<name>A0A1I5TIA7_9FIRM</name>
<dbReference type="GO" id="GO:0005975">
    <property type="term" value="P:carbohydrate metabolic process"/>
    <property type="evidence" value="ECO:0007669"/>
    <property type="project" value="InterPro"/>
</dbReference>
<dbReference type="STRING" id="937334.SAMN05444406_104132"/>
<dbReference type="InterPro" id="IPR006148">
    <property type="entry name" value="Glc/Gal-6P_isomerase"/>
</dbReference>
<evidence type="ECO:0000256" key="1">
    <source>
        <dbReference type="ARBA" id="ARBA00023277"/>
    </source>
</evidence>
<dbReference type="GO" id="GO:0004342">
    <property type="term" value="F:glucosamine-6-phosphate deaminase activity"/>
    <property type="evidence" value="ECO:0007669"/>
    <property type="project" value="InterPro"/>
</dbReference>
<dbReference type="AlphaFoldDB" id="A0A1I5TIA7"/>
<keyword evidence="4" id="KW-1185">Reference proteome</keyword>
<evidence type="ECO:0000259" key="2">
    <source>
        <dbReference type="Pfam" id="PF01182"/>
    </source>
</evidence>
<dbReference type="OrthoDB" id="9791139at2"/>